<sequence>MIAVIFWSLPGLFMLGLTVCLLHDAQAGTVIHNDGIQITVRTRGDRIRQLPVARVNGDRPYIAIGKEITVLPEVMRRWNLHYSLLPKRSLVLWTVCIALIFLGCAVGSIF</sequence>
<keyword evidence="1" id="KW-0812">Transmembrane</keyword>
<dbReference type="HOGENOM" id="CLU_2169213_0_0_9"/>
<name>D4LFG0_RUMC1</name>
<dbReference type="AlphaFoldDB" id="D4LFG0"/>
<reference evidence="2" key="2">
    <citation type="submission" date="2010-03" db="EMBL/GenBank/DDBJ databases">
        <authorList>
            <person name="Pajon A."/>
        </authorList>
    </citation>
    <scope>NUCLEOTIDE SEQUENCE</scope>
    <source>
        <strain evidence="2">Type strain: 18P13</strain>
    </source>
</reference>
<gene>
    <name evidence="2" type="ordered locus">RUM_23640</name>
</gene>
<dbReference type="BioCyc" id="RCHA213810:RUM_RS11500-MONOMER"/>
<evidence type="ECO:0000256" key="1">
    <source>
        <dbReference type="SAM" id="Phobius"/>
    </source>
</evidence>
<feature type="transmembrane region" description="Helical" evidence="1">
    <location>
        <begin position="90"/>
        <end position="109"/>
    </location>
</feature>
<reference evidence="2" key="1">
    <citation type="submission" date="2010-03" db="EMBL/GenBank/DDBJ databases">
        <title>The genome sequence of Ruminococcus sp. 18P13.</title>
        <authorList>
            <consortium name="metaHIT consortium -- http://www.metahit.eu/"/>
            <person name="Pajon A."/>
            <person name="Turner K."/>
            <person name="Parkhill J."/>
            <person name="Bernalier A."/>
        </authorList>
    </citation>
    <scope>NUCLEOTIDE SEQUENCE [LARGE SCALE GENOMIC DNA]</scope>
    <source>
        <strain evidence="2">Type strain: 18P13</strain>
    </source>
</reference>
<dbReference type="GeneID" id="83157007"/>
<evidence type="ECO:0000313" key="2">
    <source>
        <dbReference type="EMBL" id="CBL18355.1"/>
    </source>
</evidence>
<dbReference type="EMBL" id="FP929052">
    <property type="protein sequence ID" value="CBL18355.1"/>
    <property type="molecule type" value="Genomic_DNA"/>
</dbReference>
<organism evidence="2 3">
    <name type="scientific">Ruminococcus champanellensis (strain DSM 18848 / JCM 17042 / KCTC 15320 / 18P13)</name>
    <dbReference type="NCBI Taxonomy" id="213810"/>
    <lineage>
        <taxon>Bacteria</taxon>
        <taxon>Bacillati</taxon>
        <taxon>Bacillota</taxon>
        <taxon>Clostridia</taxon>
        <taxon>Eubacteriales</taxon>
        <taxon>Oscillospiraceae</taxon>
        <taxon>Ruminococcus</taxon>
    </lineage>
</organism>
<dbReference type="PATRIC" id="fig|213810.4.peg.2255"/>
<keyword evidence="1" id="KW-1133">Transmembrane helix</keyword>
<accession>D4LFG0</accession>
<dbReference type="Proteomes" id="UP000007054">
    <property type="component" value="Chromosome"/>
</dbReference>
<keyword evidence="1" id="KW-0472">Membrane</keyword>
<dbReference type="STRING" id="213810.RUM_23640"/>
<protein>
    <submittedName>
        <fullName evidence="2">Uncharacterized protein</fullName>
    </submittedName>
</protein>
<dbReference type="KEGG" id="rch:RUM_23640"/>
<evidence type="ECO:0000313" key="3">
    <source>
        <dbReference type="Proteomes" id="UP000007054"/>
    </source>
</evidence>
<dbReference type="RefSeq" id="WP_015559261.1">
    <property type="nucleotide sequence ID" value="NC_021039.1"/>
</dbReference>
<keyword evidence="3" id="KW-1185">Reference proteome</keyword>
<proteinExistence type="predicted"/>